<reference evidence="1" key="1">
    <citation type="submission" date="2022-07" db="EMBL/GenBank/DDBJ databases">
        <title>Genome Sequence of Phlebia brevispora.</title>
        <authorList>
            <person name="Buettner E."/>
        </authorList>
    </citation>
    <scope>NUCLEOTIDE SEQUENCE</scope>
    <source>
        <strain evidence="1">MPL23</strain>
    </source>
</reference>
<keyword evidence="2" id="KW-1185">Reference proteome</keyword>
<evidence type="ECO:0000313" key="1">
    <source>
        <dbReference type="EMBL" id="KAJ3554847.1"/>
    </source>
</evidence>
<organism evidence="1 2">
    <name type="scientific">Phlebia brevispora</name>
    <dbReference type="NCBI Taxonomy" id="194682"/>
    <lineage>
        <taxon>Eukaryota</taxon>
        <taxon>Fungi</taxon>
        <taxon>Dikarya</taxon>
        <taxon>Basidiomycota</taxon>
        <taxon>Agaricomycotina</taxon>
        <taxon>Agaricomycetes</taxon>
        <taxon>Polyporales</taxon>
        <taxon>Meruliaceae</taxon>
        <taxon>Phlebia</taxon>
    </lineage>
</organism>
<sequence length="306" mass="34455">MNCTQISTPALQGPLKLDNTLGAVFVGNMFVAVLYGVSCVQIYMYHHRSVRDSRIMQAVIYFLWILDTLQLAFWTDAIYYYSVTNYFNPPALQYSPWSFWADYIVGVLSDAIVTSVYTYRLWRLRGRFAVAQLIVQCAYLYGHSFRLYRLIWLMIADFAAKGVGDTCIAIALWITLRRKRTGVRRTDTLIKTLVLYSMSTCTLTSVSVMGTIIVFAIAPLTLIYDAFAVVSPKLVFNSLLAFLNTREAFAATASVDQPLSIHLSRLTHSEPEQGGSKASRNMNPIAIEVSKSTYVDVDDTKDAPHE</sequence>
<comment type="caution">
    <text evidence="1">The sequence shown here is derived from an EMBL/GenBank/DDBJ whole genome shotgun (WGS) entry which is preliminary data.</text>
</comment>
<protein>
    <submittedName>
        <fullName evidence="1">Uncharacterized protein</fullName>
    </submittedName>
</protein>
<evidence type="ECO:0000313" key="2">
    <source>
        <dbReference type="Proteomes" id="UP001148662"/>
    </source>
</evidence>
<name>A0ACC1T767_9APHY</name>
<gene>
    <name evidence="1" type="ORF">NM688_g2896</name>
</gene>
<dbReference type="EMBL" id="JANHOG010000391">
    <property type="protein sequence ID" value="KAJ3554847.1"/>
    <property type="molecule type" value="Genomic_DNA"/>
</dbReference>
<proteinExistence type="predicted"/>
<dbReference type="Proteomes" id="UP001148662">
    <property type="component" value="Unassembled WGS sequence"/>
</dbReference>
<accession>A0ACC1T767</accession>